<keyword evidence="2" id="KW-1185">Reference proteome</keyword>
<comment type="caution">
    <text evidence="1">The sequence shown here is derived from an EMBL/GenBank/DDBJ whole genome shotgun (WGS) entry which is preliminary data.</text>
</comment>
<accession>A0ACC1JIE7</accession>
<reference evidence="1" key="1">
    <citation type="submission" date="2022-07" db="EMBL/GenBank/DDBJ databases">
        <title>Phylogenomic reconstructions and comparative analyses of Kickxellomycotina fungi.</title>
        <authorList>
            <person name="Reynolds N.K."/>
            <person name="Stajich J.E."/>
            <person name="Barry K."/>
            <person name="Grigoriev I.V."/>
            <person name="Crous P."/>
            <person name="Smith M.E."/>
        </authorList>
    </citation>
    <scope>NUCLEOTIDE SEQUENCE</scope>
    <source>
        <strain evidence="1">CBS 109366</strain>
    </source>
</reference>
<name>A0ACC1JIE7_9FUNG</name>
<proteinExistence type="predicted"/>
<gene>
    <name evidence="1" type="ORF">IWQ57_007061</name>
</gene>
<evidence type="ECO:0000313" key="1">
    <source>
        <dbReference type="EMBL" id="KAJ2757559.1"/>
    </source>
</evidence>
<protein>
    <submittedName>
        <fullName evidence="1">Uncharacterized protein</fullName>
    </submittedName>
</protein>
<dbReference type="EMBL" id="JANBUJ010004390">
    <property type="protein sequence ID" value="KAJ2757559.1"/>
    <property type="molecule type" value="Genomic_DNA"/>
</dbReference>
<evidence type="ECO:0000313" key="2">
    <source>
        <dbReference type="Proteomes" id="UP001140234"/>
    </source>
</evidence>
<feature type="non-terminal residue" evidence="1">
    <location>
        <position position="1"/>
    </location>
</feature>
<sequence>DMDATRSTIIKGFLAREGPQTSHQLYHALMTRFPDQFKGVTRAKFKTIYLKNLKSFGQISAKHVTDEAVLKRLAEDPASKVRPEDKKAWLLTIDNKVVHKHATENVRLDQHHSEILENIEKESALSRAFWEGDSNTPHDWRAALRAAGHKTSL</sequence>
<organism evidence="1 2">
    <name type="scientific">Coemansia nantahalensis</name>
    <dbReference type="NCBI Taxonomy" id="2789366"/>
    <lineage>
        <taxon>Eukaryota</taxon>
        <taxon>Fungi</taxon>
        <taxon>Fungi incertae sedis</taxon>
        <taxon>Zoopagomycota</taxon>
        <taxon>Kickxellomycotina</taxon>
        <taxon>Kickxellomycetes</taxon>
        <taxon>Kickxellales</taxon>
        <taxon>Kickxellaceae</taxon>
        <taxon>Coemansia</taxon>
    </lineage>
</organism>
<dbReference type="Proteomes" id="UP001140234">
    <property type="component" value="Unassembled WGS sequence"/>
</dbReference>